<dbReference type="PANTHER" id="PTHR33734">
    <property type="entry name" value="LYSM DOMAIN-CONTAINING GPI-ANCHORED PROTEIN 2"/>
    <property type="match status" value="1"/>
</dbReference>
<gene>
    <name evidence="4" type="ORF">Q73A0000_11105</name>
</gene>
<dbReference type="KEGG" id="kfa:Q73A0000_11105"/>
<protein>
    <submittedName>
        <fullName evidence="4">LysM peptidoglycan-binding domain-containing protein</fullName>
    </submittedName>
</protein>
<feature type="domain" description="LysM" evidence="3">
    <location>
        <begin position="20"/>
        <end position="64"/>
    </location>
</feature>
<evidence type="ECO:0000256" key="1">
    <source>
        <dbReference type="ARBA" id="ARBA00010062"/>
    </source>
</evidence>
<dbReference type="SUPFAM" id="SSF53822">
    <property type="entry name" value="Periplasmic binding protein-like I"/>
    <property type="match status" value="1"/>
</dbReference>
<dbReference type="Pfam" id="PF13458">
    <property type="entry name" value="Peripla_BP_6"/>
    <property type="match status" value="1"/>
</dbReference>
<dbReference type="SMART" id="SM00257">
    <property type="entry name" value="LysM"/>
    <property type="match status" value="4"/>
</dbReference>
<dbReference type="AlphaFoldDB" id="A0A7M2YCY0"/>
<dbReference type="SUPFAM" id="SSF54106">
    <property type="entry name" value="LysM domain"/>
    <property type="match status" value="3"/>
</dbReference>
<evidence type="ECO:0000259" key="3">
    <source>
        <dbReference type="PROSITE" id="PS51782"/>
    </source>
</evidence>
<dbReference type="Gene3D" id="3.10.350.10">
    <property type="entry name" value="LysM domain"/>
    <property type="match status" value="3"/>
</dbReference>
<dbReference type="InterPro" id="IPR036779">
    <property type="entry name" value="LysM_dom_sf"/>
</dbReference>
<name>A0A7M2YCY0_9FLAO</name>
<reference evidence="4 5" key="1">
    <citation type="submission" date="2019-05" db="EMBL/GenBank/DDBJ databases">
        <title>Chryseobacterium sp. isolated from King George Island, maritime Antarctica.</title>
        <authorList>
            <person name="Peng X."/>
        </authorList>
    </citation>
    <scope>NUCLEOTIDE SEQUENCE [LARGE SCALE GENOMIC DNA]</scope>
    <source>
        <strain evidence="4 5">7-3A</strain>
    </source>
</reference>
<dbReference type="GO" id="GO:0008932">
    <property type="term" value="F:lytic endotransglycosylase activity"/>
    <property type="evidence" value="ECO:0007669"/>
    <property type="project" value="TreeGrafter"/>
</dbReference>
<feature type="domain" description="LysM" evidence="3">
    <location>
        <begin position="178"/>
        <end position="222"/>
    </location>
</feature>
<feature type="domain" description="LysM" evidence="3">
    <location>
        <begin position="259"/>
        <end position="302"/>
    </location>
</feature>
<keyword evidence="2" id="KW-0732">Signal</keyword>
<comment type="similarity">
    <text evidence="1">Belongs to the leucine-binding protein family.</text>
</comment>
<keyword evidence="5" id="KW-1185">Reference proteome</keyword>
<accession>A0A7M2YCY0</accession>
<dbReference type="Pfam" id="PF01476">
    <property type="entry name" value="LysM"/>
    <property type="match status" value="4"/>
</dbReference>
<dbReference type="PROSITE" id="PS51782">
    <property type="entry name" value="LYSM"/>
    <property type="match status" value="3"/>
</dbReference>
<evidence type="ECO:0000313" key="4">
    <source>
        <dbReference type="EMBL" id="QOW11981.1"/>
    </source>
</evidence>
<evidence type="ECO:0000313" key="5">
    <source>
        <dbReference type="Proteomes" id="UP000594195"/>
    </source>
</evidence>
<evidence type="ECO:0000256" key="2">
    <source>
        <dbReference type="ARBA" id="ARBA00022729"/>
    </source>
</evidence>
<dbReference type="Proteomes" id="UP000594195">
    <property type="component" value="Chromosome"/>
</dbReference>
<sequence length="647" mass="71280">MKKFLITAGITAIAGLSAQKTHTVEKGDNPYNIAKRYGMTVDDLVKLNPNSKDGKVSIGEVLLVNKLASNTGSAQPKANSSSAKVGKIILKPKQTIYGITKQYQISETELRALNPELDSHMKIGDEVTLPLASIQKFGGDQQVVAANKPVETFTPTETVKTVSQPEPTKTVTAVADENSYTVQAKDNYYKLSRKFNLNQKELFALNPGLEEKGLQVGDIIQVKGKGSVEETKADPIATTVSQTTSTPTYSTTSVADDYVTYTVQDGDTVFGILNKFGITLDDLLSLNPNLSQGLKSGMVLKIKKLDSAYVKKSGDALNVVIMLPFGFDSNDSKYRTLSLDFLAGAKLAIERNTKSGKNLDIKVIDAGNEKSFKNSLTQINKDNTDLIIGPFFKSSVLEVLDYVKTSKIPVVAPFANSDDLLGYQNLIIIETNDFIYADRIVKEVKDAFSDQKIYIVADADQTYAKYLETNLKKNLKNANVILVKSASDIQPDQNMMTGKPAPVIAILANKSDDAGDAFANRMIALSKEVDGLKAFSMYYSPIFEKKVDELSQSNLVYLMDRKIDTEGSFEKEILEAYKKKYCKAPSKYAVIGFDVVNDMLSRENKKGEIFKQMNKVQTQLATKFEFEKTKSGAYVNKGYRVVRLIPN</sequence>
<dbReference type="Gene3D" id="3.40.50.2300">
    <property type="match status" value="2"/>
</dbReference>
<dbReference type="InterPro" id="IPR028082">
    <property type="entry name" value="Peripla_BP_I"/>
</dbReference>
<dbReference type="PANTHER" id="PTHR33734:SF22">
    <property type="entry name" value="MEMBRANE-BOUND LYTIC MUREIN TRANSGLYCOSYLASE D"/>
    <property type="match status" value="1"/>
</dbReference>
<organism evidence="4 5">
    <name type="scientific">Kaistella flava</name>
    <name type="common">ex Peng et al. 2021</name>
    <dbReference type="NCBI Taxonomy" id="2038776"/>
    <lineage>
        <taxon>Bacteria</taxon>
        <taxon>Pseudomonadati</taxon>
        <taxon>Bacteroidota</taxon>
        <taxon>Flavobacteriia</taxon>
        <taxon>Flavobacteriales</taxon>
        <taxon>Weeksellaceae</taxon>
        <taxon>Chryseobacterium group</taxon>
        <taxon>Kaistella</taxon>
    </lineage>
</organism>
<dbReference type="CDD" id="cd00118">
    <property type="entry name" value="LysM"/>
    <property type="match status" value="3"/>
</dbReference>
<dbReference type="InterPro" id="IPR028081">
    <property type="entry name" value="Leu-bd"/>
</dbReference>
<dbReference type="InterPro" id="IPR018392">
    <property type="entry name" value="LysM"/>
</dbReference>
<dbReference type="EMBL" id="CP040442">
    <property type="protein sequence ID" value="QOW11981.1"/>
    <property type="molecule type" value="Genomic_DNA"/>
</dbReference>
<proteinExistence type="inferred from homology"/>
<dbReference type="CDD" id="cd06268">
    <property type="entry name" value="PBP1_ABC_transporter_LIVBP-like"/>
    <property type="match status" value="1"/>
</dbReference>